<dbReference type="KEGG" id="ncv:NCAV_0147"/>
<dbReference type="EC" id="2.7.8.26" evidence="5 19"/>
<evidence type="ECO:0000313" key="21">
    <source>
        <dbReference type="Proteomes" id="UP000236248"/>
    </source>
</evidence>
<sequence>MGIIDVLSSLISFLSIIPIPKRKTYDIEYIAGYMFLFPIVGVLIGAIIGIVALLLSLAISNGMIVALLVIAIMLVITGMHHTDALADFADGIMAKGSREDKIKALRDPAIGAAGASILIMYILGLFIALSMLDGLSILRAIVVSECIAKYSMVLQASMGRVAWEGMGAPFVRAMKGKECRGVNWSRLIIATITTVGVAYATLEQIGVYAIIGSTAIAMLLLAIANRNFGGVSGDLFGATNELSRLTSLLVIGGMI</sequence>
<protein>
    <recommendedName>
        <fullName evidence="6 19">Adenosylcobinamide-GDP ribazoletransferase</fullName>
        <ecNumber evidence="5 19">2.7.8.26</ecNumber>
    </recommendedName>
    <alternativeName>
        <fullName evidence="16 19">Cobalamin synthase</fullName>
    </alternativeName>
    <alternativeName>
        <fullName evidence="15 19">Cobalamin-5'-phosphate synthase</fullName>
    </alternativeName>
</protein>
<dbReference type="InterPro" id="IPR003805">
    <property type="entry name" value="CobS"/>
</dbReference>
<keyword evidence="7 19" id="KW-1003">Cell membrane</keyword>
<evidence type="ECO:0000256" key="14">
    <source>
        <dbReference type="ARBA" id="ARBA00025228"/>
    </source>
</evidence>
<evidence type="ECO:0000256" key="12">
    <source>
        <dbReference type="ARBA" id="ARBA00022989"/>
    </source>
</evidence>
<comment type="subcellular location">
    <subcellularLocation>
        <location evidence="2 19">Cell membrane</location>
        <topology evidence="2 19">Multi-pass membrane protein</topology>
    </subcellularLocation>
</comment>
<comment type="catalytic activity">
    <reaction evidence="17 19">
        <text>alpha-ribazole + adenosylcob(III)inamide-GDP = adenosylcob(III)alamin + GMP + H(+)</text>
        <dbReference type="Rhea" id="RHEA:16049"/>
        <dbReference type="ChEBI" id="CHEBI:10329"/>
        <dbReference type="ChEBI" id="CHEBI:15378"/>
        <dbReference type="ChEBI" id="CHEBI:18408"/>
        <dbReference type="ChEBI" id="CHEBI:58115"/>
        <dbReference type="ChEBI" id="CHEBI:60487"/>
        <dbReference type="EC" id="2.7.8.26"/>
    </reaction>
</comment>
<dbReference type="GeneID" id="41594248"/>
<evidence type="ECO:0000256" key="6">
    <source>
        <dbReference type="ARBA" id="ARBA00015850"/>
    </source>
</evidence>
<evidence type="ECO:0000256" key="11">
    <source>
        <dbReference type="ARBA" id="ARBA00022842"/>
    </source>
</evidence>
<evidence type="ECO:0000256" key="5">
    <source>
        <dbReference type="ARBA" id="ARBA00013200"/>
    </source>
</evidence>
<evidence type="ECO:0000256" key="17">
    <source>
        <dbReference type="ARBA" id="ARBA00048623"/>
    </source>
</evidence>
<evidence type="ECO:0000256" key="1">
    <source>
        <dbReference type="ARBA" id="ARBA00001946"/>
    </source>
</evidence>
<keyword evidence="10 19" id="KW-0812">Transmembrane</keyword>
<evidence type="ECO:0000256" key="2">
    <source>
        <dbReference type="ARBA" id="ARBA00004651"/>
    </source>
</evidence>
<dbReference type="Proteomes" id="UP000236248">
    <property type="component" value="Chromosome NCAV"/>
</dbReference>
<dbReference type="EMBL" id="LT981265">
    <property type="protein sequence ID" value="SPC33347.1"/>
    <property type="molecule type" value="Genomic_DNA"/>
</dbReference>
<evidence type="ECO:0000256" key="13">
    <source>
        <dbReference type="ARBA" id="ARBA00023136"/>
    </source>
</evidence>
<evidence type="ECO:0000256" key="4">
    <source>
        <dbReference type="ARBA" id="ARBA00010561"/>
    </source>
</evidence>
<dbReference type="HAMAP" id="MF_00719">
    <property type="entry name" value="CobS"/>
    <property type="match status" value="1"/>
</dbReference>
<organism evidence="20 21">
    <name type="scientific">Candidatus Nitrosocaldus cavascurensis</name>
    <dbReference type="NCBI Taxonomy" id="2058097"/>
    <lineage>
        <taxon>Archaea</taxon>
        <taxon>Nitrososphaerota</taxon>
        <taxon>Nitrososphaeria</taxon>
        <taxon>Candidatus Nitrosocaldales</taxon>
        <taxon>Candidatus Nitrosocaldaceae</taxon>
        <taxon>Candidatus Nitrosocaldus</taxon>
    </lineage>
</organism>
<feature type="transmembrane region" description="Helical" evidence="19">
    <location>
        <begin position="109"/>
        <end position="129"/>
    </location>
</feature>
<evidence type="ECO:0000256" key="3">
    <source>
        <dbReference type="ARBA" id="ARBA00004663"/>
    </source>
</evidence>
<evidence type="ECO:0000256" key="9">
    <source>
        <dbReference type="ARBA" id="ARBA00022679"/>
    </source>
</evidence>
<evidence type="ECO:0000256" key="10">
    <source>
        <dbReference type="ARBA" id="ARBA00022692"/>
    </source>
</evidence>
<evidence type="ECO:0000256" key="8">
    <source>
        <dbReference type="ARBA" id="ARBA00022573"/>
    </source>
</evidence>
<name>A0A2K5ANY7_9ARCH</name>
<comment type="cofactor">
    <cofactor evidence="1 19">
        <name>Mg(2+)</name>
        <dbReference type="ChEBI" id="CHEBI:18420"/>
    </cofactor>
</comment>
<evidence type="ECO:0000256" key="7">
    <source>
        <dbReference type="ARBA" id="ARBA00022475"/>
    </source>
</evidence>
<dbReference type="GO" id="GO:0005886">
    <property type="term" value="C:plasma membrane"/>
    <property type="evidence" value="ECO:0007669"/>
    <property type="project" value="UniProtKB-SubCell"/>
</dbReference>
<evidence type="ECO:0000256" key="15">
    <source>
        <dbReference type="ARBA" id="ARBA00032605"/>
    </source>
</evidence>
<dbReference type="NCBIfam" id="TIGR00317">
    <property type="entry name" value="cobS"/>
    <property type="match status" value="1"/>
</dbReference>
<reference evidence="21" key="1">
    <citation type="submission" date="2018-01" db="EMBL/GenBank/DDBJ databases">
        <authorList>
            <person name="Kerou L M."/>
        </authorList>
    </citation>
    <scope>NUCLEOTIDE SEQUENCE [LARGE SCALE GENOMIC DNA]</scope>
    <source>
        <strain evidence="21">SCU2</strain>
    </source>
</reference>
<dbReference type="PANTHER" id="PTHR34148:SF1">
    <property type="entry name" value="ADENOSYLCOBINAMIDE-GDP RIBAZOLETRANSFERASE"/>
    <property type="match status" value="1"/>
</dbReference>
<evidence type="ECO:0000313" key="20">
    <source>
        <dbReference type="EMBL" id="SPC33347.1"/>
    </source>
</evidence>
<comment type="pathway">
    <text evidence="3 19">Cofactor biosynthesis; adenosylcobalamin biosynthesis; adenosylcobalamin from cob(II)yrinate a,c-diamide: step 7/7.</text>
</comment>
<dbReference type="AlphaFoldDB" id="A0A2K5ANY7"/>
<comment type="function">
    <text evidence="14 19">Joins adenosylcobinamide-GDP and alpha-ribazole to generate adenosylcobalamin (Ado-cobalamin). Also synthesizes adenosylcobalamin 5'-phosphate from adenosylcobinamide-GDP and alpha-ribazole 5'-phosphate.</text>
</comment>
<dbReference type="UniPathway" id="UPA00148">
    <property type="reaction ID" value="UER00238"/>
</dbReference>
<comment type="similarity">
    <text evidence="4 19">Belongs to the CobS family.</text>
</comment>
<keyword evidence="9 19" id="KW-0808">Transferase</keyword>
<keyword evidence="12 19" id="KW-1133">Transmembrane helix</keyword>
<evidence type="ECO:0000256" key="18">
    <source>
        <dbReference type="ARBA" id="ARBA00049504"/>
    </source>
</evidence>
<feature type="transmembrane region" description="Helical" evidence="19">
    <location>
        <begin position="30"/>
        <end position="55"/>
    </location>
</feature>
<dbReference type="Pfam" id="PF02654">
    <property type="entry name" value="CobS"/>
    <property type="match status" value="1"/>
</dbReference>
<evidence type="ECO:0000256" key="19">
    <source>
        <dbReference type="HAMAP-Rule" id="MF_00719"/>
    </source>
</evidence>
<dbReference type="GO" id="GO:0051073">
    <property type="term" value="F:adenosylcobinamide-GDP ribazoletransferase activity"/>
    <property type="evidence" value="ECO:0007669"/>
    <property type="project" value="UniProtKB-UniRule"/>
</dbReference>
<keyword evidence="8 19" id="KW-0169">Cobalamin biosynthesis</keyword>
<dbReference type="PANTHER" id="PTHR34148">
    <property type="entry name" value="ADENOSYLCOBINAMIDE-GDP RIBAZOLETRANSFERASE"/>
    <property type="match status" value="1"/>
</dbReference>
<keyword evidence="11 19" id="KW-0460">Magnesium</keyword>
<keyword evidence="13 19" id="KW-0472">Membrane</keyword>
<dbReference type="RefSeq" id="WP_103286372.1">
    <property type="nucleotide sequence ID" value="NZ_LT981265.1"/>
</dbReference>
<gene>
    <name evidence="19 20" type="primary">cobS</name>
    <name evidence="20" type="ORF">NCAV_0147</name>
</gene>
<comment type="catalytic activity">
    <reaction evidence="18 19">
        <text>alpha-ribazole 5'-phosphate + adenosylcob(III)inamide-GDP = adenosylcob(III)alamin 5'-phosphate + GMP + H(+)</text>
        <dbReference type="Rhea" id="RHEA:23560"/>
        <dbReference type="ChEBI" id="CHEBI:15378"/>
        <dbReference type="ChEBI" id="CHEBI:57918"/>
        <dbReference type="ChEBI" id="CHEBI:58115"/>
        <dbReference type="ChEBI" id="CHEBI:60487"/>
        <dbReference type="ChEBI" id="CHEBI:60493"/>
        <dbReference type="EC" id="2.7.8.26"/>
    </reaction>
</comment>
<dbReference type="GO" id="GO:0008818">
    <property type="term" value="F:cobalamin 5'-phosphate synthase activity"/>
    <property type="evidence" value="ECO:0007669"/>
    <property type="project" value="UniProtKB-UniRule"/>
</dbReference>
<proteinExistence type="inferred from homology"/>
<accession>A0A2K5ANY7</accession>
<feature type="transmembrane region" description="Helical" evidence="19">
    <location>
        <begin position="181"/>
        <end position="199"/>
    </location>
</feature>
<feature type="transmembrane region" description="Helical" evidence="19">
    <location>
        <begin position="62"/>
        <end position="80"/>
    </location>
</feature>
<keyword evidence="21" id="KW-1185">Reference proteome</keyword>
<feature type="transmembrane region" description="Helical" evidence="19">
    <location>
        <begin position="205"/>
        <end position="224"/>
    </location>
</feature>
<dbReference type="GO" id="GO:0009236">
    <property type="term" value="P:cobalamin biosynthetic process"/>
    <property type="evidence" value="ECO:0007669"/>
    <property type="project" value="UniProtKB-UniRule"/>
</dbReference>
<evidence type="ECO:0000256" key="16">
    <source>
        <dbReference type="ARBA" id="ARBA00032853"/>
    </source>
</evidence>